<dbReference type="PROSITE" id="PS51257">
    <property type="entry name" value="PROKAR_LIPOPROTEIN"/>
    <property type="match status" value="1"/>
</dbReference>
<evidence type="ECO:0000256" key="6">
    <source>
        <dbReference type="SAM" id="SignalP"/>
    </source>
</evidence>
<protein>
    <submittedName>
        <fullName evidence="8">N-acyl homoserine lactonase family protein</fullName>
    </submittedName>
</protein>
<dbReference type="InterPro" id="IPR051013">
    <property type="entry name" value="MBL_superfamily_lactonases"/>
</dbReference>
<feature type="domain" description="Metallo-beta-lactamase" evidence="7">
    <location>
        <begin position="84"/>
        <end position="283"/>
    </location>
</feature>
<feature type="signal peptide" evidence="6">
    <location>
        <begin position="1"/>
        <end position="24"/>
    </location>
</feature>
<comment type="similarity">
    <text evidence="1">Belongs to the metallo-beta-lactamase superfamily.</text>
</comment>
<keyword evidence="4" id="KW-0862">Zinc</keyword>
<dbReference type="RefSeq" id="WP_394832437.1">
    <property type="nucleotide sequence ID" value="NZ_CP089929.1"/>
</dbReference>
<evidence type="ECO:0000256" key="5">
    <source>
        <dbReference type="SAM" id="MobiDB-lite"/>
    </source>
</evidence>
<evidence type="ECO:0000313" key="8">
    <source>
        <dbReference type="EMBL" id="WXB02811.1"/>
    </source>
</evidence>
<dbReference type="SUPFAM" id="SSF56281">
    <property type="entry name" value="Metallo-hydrolase/oxidoreductase"/>
    <property type="match status" value="1"/>
</dbReference>
<dbReference type="Pfam" id="PF00753">
    <property type="entry name" value="Lactamase_B"/>
    <property type="match status" value="1"/>
</dbReference>
<feature type="chain" id="PRO_5045585393" evidence="6">
    <location>
        <begin position="25"/>
        <end position="306"/>
    </location>
</feature>
<dbReference type="Gene3D" id="3.60.15.10">
    <property type="entry name" value="Ribonuclease Z/Hydroxyacylglutathione hydrolase-like"/>
    <property type="match status" value="1"/>
</dbReference>
<evidence type="ECO:0000256" key="1">
    <source>
        <dbReference type="ARBA" id="ARBA00007749"/>
    </source>
</evidence>
<keyword evidence="6" id="KW-0732">Signal</keyword>
<evidence type="ECO:0000256" key="4">
    <source>
        <dbReference type="ARBA" id="ARBA00022833"/>
    </source>
</evidence>
<dbReference type="CDD" id="cd07729">
    <property type="entry name" value="AHL_lactonase_MBL-fold"/>
    <property type="match status" value="1"/>
</dbReference>
<keyword evidence="2" id="KW-0479">Metal-binding</keyword>
<dbReference type="PANTHER" id="PTHR42978:SF3">
    <property type="entry name" value="BLR3078 PROTEIN"/>
    <property type="match status" value="1"/>
</dbReference>
<feature type="region of interest" description="Disordered" evidence="5">
    <location>
        <begin position="26"/>
        <end position="45"/>
    </location>
</feature>
<keyword evidence="9" id="KW-1185">Reference proteome</keyword>
<name>A0ABZ2KVV5_9BACT</name>
<dbReference type="InterPro" id="IPR036866">
    <property type="entry name" value="RibonucZ/Hydroxyglut_hydro"/>
</dbReference>
<sequence>MKTTLRATALTGTLAISLMGMGCATEKPAQTPETSASKAEGTPGPAAAEKGLRLYVFECGDIEVSDDAIFHANLNTPGVKRHLIGSCYLIVHPKGTMAWDTGLPDELATKPEGIKAMKDLFTLRVKKTVASQYQAIGVAPDSVKFLGISHMHQDHRGNVGLFPHSTLLVQKEEYESVLGPDSLKFGNDPAAYPTLKANPVKKLEGDFDVFGDGSVVIKRALGHTPGHQALFLKLPKTGNILLSGDLVHFTDNWKARGVPAWNFDKERTIKTMQETDQFLQANHATLWIQHDYEQSATLRHAPGFYE</sequence>
<accession>A0ABZ2KVV5</accession>
<evidence type="ECO:0000256" key="2">
    <source>
        <dbReference type="ARBA" id="ARBA00022723"/>
    </source>
</evidence>
<dbReference type="Proteomes" id="UP001374803">
    <property type="component" value="Chromosome"/>
</dbReference>
<organism evidence="8 9">
    <name type="scientific">Pendulispora rubella</name>
    <dbReference type="NCBI Taxonomy" id="2741070"/>
    <lineage>
        <taxon>Bacteria</taxon>
        <taxon>Pseudomonadati</taxon>
        <taxon>Myxococcota</taxon>
        <taxon>Myxococcia</taxon>
        <taxon>Myxococcales</taxon>
        <taxon>Sorangiineae</taxon>
        <taxon>Pendulisporaceae</taxon>
        <taxon>Pendulispora</taxon>
    </lineage>
</organism>
<dbReference type="EMBL" id="CP089983">
    <property type="protein sequence ID" value="WXB02811.1"/>
    <property type="molecule type" value="Genomic_DNA"/>
</dbReference>
<reference evidence="8" key="1">
    <citation type="submission" date="2021-12" db="EMBL/GenBank/DDBJ databases">
        <title>Discovery of the Pendulisporaceae a myxobacterial family with distinct sporulation behavior and unique specialized metabolism.</title>
        <authorList>
            <person name="Garcia R."/>
            <person name="Popoff A."/>
            <person name="Bader C.D."/>
            <person name="Loehr J."/>
            <person name="Walesch S."/>
            <person name="Walt C."/>
            <person name="Boldt J."/>
            <person name="Bunk B."/>
            <person name="Haeckl F.J.F.P.J."/>
            <person name="Gunesch A.P."/>
            <person name="Birkelbach J."/>
            <person name="Nuebel U."/>
            <person name="Pietschmann T."/>
            <person name="Bach T."/>
            <person name="Mueller R."/>
        </authorList>
    </citation>
    <scope>NUCLEOTIDE SEQUENCE</scope>
    <source>
        <strain evidence="8">MSr11367</strain>
    </source>
</reference>
<keyword evidence="3" id="KW-0378">Hydrolase</keyword>
<proteinExistence type="inferred from homology"/>
<dbReference type="InterPro" id="IPR001279">
    <property type="entry name" value="Metallo-B-lactamas"/>
</dbReference>
<dbReference type="PANTHER" id="PTHR42978">
    <property type="entry name" value="QUORUM-QUENCHING LACTONASE YTNP-RELATED-RELATED"/>
    <property type="match status" value="1"/>
</dbReference>
<evidence type="ECO:0000259" key="7">
    <source>
        <dbReference type="SMART" id="SM00849"/>
    </source>
</evidence>
<dbReference type="SMART" id="SM00849">
    <property type="entry name" value="Lactamase_B"/>
    <property type="match status" value="1"/>
</dbReference>
<evidence type="ECO:0000313" key="9">
    <source>
        <dbReference type="Proteomes" id="UP001374803"/>
    </source>
</evidence>
<gene>
    <name evidence="8" type="ORF">LVJ94_38605</name>
</gene>
<evidence type="ECO:0000256" key="3">
    <source>
        <dbReference type="ARBA" id="ARBA00022801"/>
    </source>
</evidence>